<keyword evidence="2" id="KW-1185">Reference proteome</keyword>
<dbReference type="AlphaFoldDB" id="A0A4Z1SPW5"/>
<comment type="caution">
    <text evidence="1">The sequence shown here is derived from an EMBL/GenBank/DDBJ whole genome shotgun (WGS) entry which is preliminary data.</text>
</comment>
<dbReference type="EMBL" id="VDLU01000003">
    <property type="protein sequence ID" value="TNJ27846.1"/>
    <property type="molecule type" value="Genomic_DNA"/>
</dbReference>
<name>A0A4Z1SPW5_GIAMU</name>
<evidence type="ECO:0000313" key="1">
    <source>
        <dbReference type="EMBL" id="TNJ27846.1"/>
    </source>
</evidence>
<protein>
    <recommendedName>
        <fullName evidence="3">RIIa domain-containing protein</fullName>
    </recommendedName>
</protein>
<sequence>METVTSETKDKFYTRDELGVLRSAKVDAKVSDAAYLRAHPELEEIVESLYRSVLASKPPKAQLYRFVAEHFRELHAKRGSDGDNVEVRKNSCE</sequence>
<evidence type="ECO:0000313" key="2">
    <source>
        <dbReference type="Proteomes" id="UP000315496"/>
    </source>
</evidence>
<proteinExistence type="predicted"/>
<dbReference type="VEuPathDB" id="GiardiaDB:GMRT_12654"/>
<organism evidence="1 2">
    <name type="scientific">Giardia muris</name>
    <dbReference type="NCBI Taxonomy" id="5742"/>
    <lineage>
        <taxon>Eukaryota</taxon>
        <taxon>Metamonada</taxon>
        <taxon>Diplomonadida</taxon>
        <taxon>Hexamitidae</taxon>
        <taxon>Giardiinae</taxon>
        <taxon>Giardia</taxon>
    </lineage>
</organism>
<dbReference type="Proteomes" id="UP000315496">
    <property type="component" value="Chromosome 3"/>
</dbReference>
<evidence type="ECO:0008006" key="3">
    <source>
        <dbReference type="Google" id="ProtNLM"/>
    </source>
</evidence>
<gene>
    <name evidence="1" type="ORF">GMRT_12654</name>
</gene>
<dbReference type="OrthoDB" id="10249338at2759"/>
<reference evidence="1 2" key="1">
    <citation type="submission" date="2019-05" db="EMBL/GenBank/DDBJ databases">
        <title>The compact genome of Giardia muris reveals important steps in the evolution of intestinal protozoan parasites.</title>
        <authorList>
            <person name="Xu F."/>
            <person name="Jimenez-Gonzalez A."/>
            <person name="Einarsson E."/>
            <person name="Astvaldsson A."/>
            <person name="Peirasmaki D."/>
            <person name="Eckmann L."/>
            <person name="Andersson J.O."/>
            <person name="Svard S.G."/>
            <person name="Jerlstrom-Hultqvist J."/>
        </authorList>
    </citation>
    <scope>NUCLEOTIDE SEQUENCE [LARGE SCALE GENOMIC DNA]</scope>
    <source>
        <strain evidence="1 2">Roberts-Thomson</strain>
    </source>
</reference>
<accession>A0A4Z1SPW5</accession>